<evidence type="ECO:0000256" key="1">
    <source>
        <dbReference type="SAM" id="MobiDB-lite"/>
    </source>
</evidence>
<dbReference type="PROSITE" id="PS51841">
    <property type="entry name" value="LTD"/>
    <property type="match status" value="2"/>
</dbReference>
<dbReference type="InterPro" id="IPR001322">
    <property type="entry name" value="Lamin_tail_dom"/>
</dbReference>
<feature type="signal peptide" evidence="2">
    <location>
        <begin position="1"/>
        <end position="19"/>
    </location>
</feature>
<dbReference type="Pfam" id="PF00932">
    <property type="entry name" value="LTD"/>
    <property type="match status" value="2"/>
</dbReference>
<evidence type="ECO:0000259" key="3">
    <source>
        <dbReference type="PROSITE" id="PS51841"/>
    </source>
</evidence>
<gene>
    <name evidence="4" type="ORF">A2172_03055</name>
</gene>
<evidence type="ECO:0000256" key="2">
    <source>
        <dbReference type="SAM" id="SignalP"/>
    </source>
</evidence>
<feature type="compositionally biased region" description="Polar residues" evidence="1">
    <location>
        <begin position="265"/>
        <end position="289"/>
    </location>
</feature>
<dbReference type="STRING" id="1802593.A2172_03055"/>
<feature type="chain" id="PRO_5009581115" description="LTD domain-containing protein" evidence="2">
    <location>
        <begin position="20"/>
        <end position="370"/>
    </location>
</feature>
<sequence>MPALLALILLLIIPKPTYASSSDIVFNEIFPHPETGSKEWIELYNNSSLEVNLSSWKIFDNTMNAEKSNPIIKLADETKIGAKSFLILELSAAKLNNDGDNLTLITNNDSFVSSCEYTGSELDKSHALIPDGIGILLPGKTPTKGYSNGANNPAPPTIPKTGNIILSEFMPYPADNDEWVEIYNLEFFDIDIGGWKIDDIEGGSSPFPIPEGTIIGAKSYRVFSFSSKLNNAGDTVRLINSTGKVLETYTYEKAVEEVSFAKDSSGSWQLTTTPTPLSGNRITQLNPTNESDEGTKNKKKTTSKTEGKSKQSTLSSLKNNSNDSGNIAGATNTKQSNHKLSTLITAVGFSLLISSAAYPFVKKQFLNEHH</sequence>
<evidence type="ECO:0000313" key="5">
    <source>
        <dbReference type="Proteomes" id="UP000176631"/>
    </source>
</evidence>
<comment type="caution">
    <text evidence="4">The sequence shown here is derived from an EMBL/GenBank/DDBJ whole genome shotgun (WGS) entry which is preliminary data.</text>
</comment>
<protein>
    <recommendedName>
        <fullName evidence="3">LTD domain-containing protein</fullName>
    </recommendedName>
</protein>
<organism evidence="4 5">
    <name type="scientific">Candidatus Woykebacteria bacterium RBG_13_40_15</name>
    <dbReference type="NCBI Taxonomy" id="1802593"/>
    <lineage>
        <taxon>Bacteria</taxon>
        <taxon>Candidatus Woykeibacteriota</taxon>
    </lineage>
</organism>
<dbReference type="EMBL" id="MHCP01000030">
    <property type="protein sequence ID" value="OGY22893.1"/>
    <property type="molecule type" value="Genomic_DNA"/>
</dbReference>
<dbReference type="Gene3D" id="2.60.40.1260">
    <property type="entry name" value="Lamin Tail domain"/>
    <property type="match status" value="2"/>
</dbReference>
<dbReference type="SUPFAM" id="SSF74853">
    <property type="entry name" value="Lamin A/C globular tail domain"/>
    <property type="match status" value="2"/>
</dbReference>
<feature type="domain" description="LTD" evidence="3">
    <location>
        <begin position="14"/>
        <end position="130"/>
    </location>
</feature>
<dbReference type="InterPro" id="IPR036415">
    <property type="entry name" value="Lamin_tail_dom_sf"/>
</dbReference>
<evidence type="ECO:0000313" key="4">
    <source>
        <dbReference type="EMBL" id="OGY22893.1"/>
    </source>
</evidence>
<dbReference type="Proteomes" id="UP000176631">
    <property type="component" value="Unassembled WGS sequence"/>
</dbReference>
<feature type="domain" description="LTD" evidence="3">
    <location>
        <begin position="152"/>
        <end position="253"/>
    </location>
</feature>
<name>A0A1G1W5J0_9BACT</name>
<keyword evidence="2" id="KW-0732">Signal</keyword>
<accession>A0A1G1W5J0</accession>
<feature type="region of interest" description="Disordered" evidence="1">
    <location>
        <begin position="265"/>
        <end position="332"/>
    </location>
</feature>
<proteinExistence type="predicted"/>
<dbReference type="AlphaFoldDB" id="A0A1G1W5J0"/>
<reference evidence="4 5" key="1">
    <citation type="journal article" date="2016" name="Nat. Commun.">
        <title>Thousands of microbial genomes shed light on interconnected biogeochemical processes in an aquifer system.</title>
        <authorList>
            <person name="Anantharaman K."/>
            <person name="Brown C.T."/>
            <person name="Hug L.A."/>
            <person name="Sharon I."/>
            <person name="Castelle C.J."/>
            <person name="Probst A.J."/>
            <person name="Thomas B.C."/>
            <person name="Singh A."/>
            <person name="Wilkins M.J."/>
            <person name="Karaoz U."/>
            <person name="Brodie E.L."/>
            <person name="Williams K.H."/>
            <person name="Hubbard S.S."/>
            <person name="Banfield J.F."/>
        </authorList>
    </citation>
    <scope>NUCLEOTIDE SEQUENCE [LARGE SCALE GENOMIC DNA]</scope>
</reference>
<feature type="compositionally biased region" description="Polar residues" evidence="1">
    <location>
        <begin position="314"/>
        <end position="332"/>
    </location>
</feature>